<gene>
    <name evidence="1" type="ORF">DTO96_102163</name>
</gene>
<dbReference type="InterPro" id="IPR009363">
    <property type="entry name" value="Phage_Mu_Gp16"/>
</dbReference>
<evidence type="ECO:0000313" key="2">
    <source>
        <dbReference type="Proteomes" id="UP000252182"/>
    </source>
</evidence>
<dbReference type="RefSeq" id="WP_114563488.1">
    <property type="nucleotide sequence ID" value="NZ_CP031124.1"/>
</dbReference>
<dbReference type="OrthoDB" id="5460653at2"/>
<sequence>MKTNHNLRRSTTAAVHVIKAKLGMDEDAYRNAMAMNFNGKRSAAQLDDQELKHWLLHLKSLQKRAGLNTEGVRNEAMIKKCEALWVELRKAGKVQNGSMEALQKFVQNQTGAAALRMANSKQLYQAIEALKKWLARAPTKT</sequence>
<dbReference type="Pfam" id="PF06252">
    <property type="entry name" value="GemA"/>
    <property type="match status" value="1"/>
</dbReference>
<proteinExistence type="predicted"/>
<evidence type="ECO:0008006" key="3">
    <source>
        <dbReference type="Google" id="ProtNLM"/>
    </source>
</evidence>
<dbReference type="EMBL" id="CP031124">
    <property type="protein sequence ID" value="AXF86409.1"/>
    <property type="molecule type" value="Genomic_DNA"/>
</dbReference>
<keyword evidence="2" id="KW-1185">Reference proteome</keyword>
<name>A0A345DDH1_9BURK</name>
<reference evidence="2" key="1">
    <citation type="submission" date="2018-07" db="EMBL/GenBank/DDBJ databases">
        <authorList>
            <person name="Kim H."/>
        </authorList>
    </citation>
    <scope>NUCLEOTIDE SEQUENCE [LARGE SCALE GENOMIC DNA]</scope>
    <source>
        <strain evidence="2">F02</strain>
    </source>
</reference>
<dbReference type="KEGG" id="hyf:DTO96_102163"/>
<organism evidence="1 2">
    <name type="scientific">Ephemeroptericola cinctiostellae</name>
    <dbReference type="NCBI Taxonomy" id="2268024"/>
    <lineage>
        <taxon>Bacteria</taxon>
        <taxon>Pseudomonadati</taxon>
        <taxon>Pseudomonadota</taxon>
        <taxon>Betaproteobacteria</taxon>
        <taxon>Burkholderiales</taxon>
        <taxon>Burkholderiaceae</taxon>
        <taxon>Ephemeroptericola</taxon>
    </lineage>
</organism>
<dbReference type="Proteomes" id="UP000252182">
    <property type="component" value="Chromosome"/>
</dbReference>
<accession>A0A345DDH1</accession>
<protein>
    <recommendedName>
        <fullName evidence="3">Regulatory protein GemA</fullName>
    </recommendedName>
</protein>
<evidence type="ECO:0000313" key="1">
    <source>
        <dbReference type="EMBL" id="AXF86409.1"/>
    </source>
</evidence>
<dbReference type="AlphaFoldDB" id="A0A345DDH1"/>